<dbReference type="Gene3D" id="3.20.20.80">
    <property type="entry name" value="Glycosidases"/>
    <property type="match status" value="1"/>
</dbReference>
<reference evidence="5" key="1">
    <citation type="submission" date="2023-03" db="EMBL/GenBank/DDBJ databases">
        <title>DFI Biobank Strains.</title>
        <authorList>
            <person name="Mostad J."/>
            <person name="Paddock L."/>
            <person name="Medina S."/>
            <person name="Waligurski E."/>
            <person name="Barat B."/>
            <person name="Smith R."/>
            <person name="Burgo V."/>
            <person name="Metcalfe C."/>
            <person name="Woodson C."/>
            <person name="Sundararajan A."/>
            <person name="Ramaswamy R."/>
            <person name="Lin H."/>
            <person name="Pamer E.G."/>
        </authorList>
    </citation>
    <scope>NUCLEOTIDE SEQUENCE</scope>
    <source>
        <strain evidence="5">DFI.9.5</strain>
    </source>
</reference>
<evidence type="ECO:0000313" key="6">
    <source>
        <dbReference type="Proteomes" id="UP001221924"/>
    </source>
</evidence>
<organism evidence="5 6">
    <name type="scientific">Bacteroides cellulosilyticus</name>
    <dbReference type="NCBI Taxonomy" id="246787"/>
    <lineage>
        <taxon>Bacteria</taxon>
        <taxon>Pseudomonadati</taxon>
        <taxon>Bacteroidota</taxon>
        <taxon>Bacteroidia</taxon>
        <taxon>Bacteroidales</taxon>
        <taxon>Bacteroidaceae</taxon>
        <taxon>Bacteroides</taxon>
    </lineage>
</organism>
<dbReference type="InterPro" id="IPR001000">
    <property type="entry name" value="GH10_dom"/>
</dbReference>
<proteinExistence type="predicted"/>
<comment type="caution">
    <text evidence="5">The sequence shown here is derived from an EMBL/GenBank/DDBJ whole genome shotgun (WGS) entry which is preliminary data.</text>
</comment>
<evidence type="ECO:0000313" key="5">
    <source>
        <dbReference type="EMBL" id="MDE8698315.1"/>
    </source>
</evidence>
<keyword evidence="3" id="KW-0624">Polysaccharide degradation</keyword>
<dbReference type="PROSITE" id="PS51760">
    <property type="entry name" value="GH10_2"/>
    <property type="match status" value="1"/>
</dbReference>
<name>A0AAW6MEH6_9BACE</name>
<evidence type="ECO:0000259" key="4">
    <source>
        <dbReference type="PROSITE" id="PS51760"/>
    </source>
</evidence>
<keyword evidence="2" id="KW-0119">Carbohydrate metabolism</keyword>
<dbReference type="GO" id="GO:0004553">
    <property type="term" value="F:hydrolase activity, hydrolyzing O-glycosyl compounds"/>
    <property type="evidence" value="ECO:0007669"/>
    <property type="project" value="InterPro"/>
</dbReference>
<evidence type="ECO:0000256" key="1">
    <source>
        <dbReference type="ARBA" id="ARBA00022801"/>
    </source>
</evidence>
<dbReference type="SUPFAM" id="SSF51445">
    <property type="entry name" value="(Trans)glycosidases"/>
    <property type="match status" value="1"/>
</dbReference>
<feature type="domain" description="GH10" evidence="4">
    <location>
        <begin position="1"/>
        <end position="97"/>
    </location>
</feature>
<sequence length="97" mass="10851">RSIVDANFNSVTLGNAMKMDAIVNGKGETNFTKVDAFLLVLHQDIALYGHNLIWHTQHSTLLDIMSRRTLSPHIRNSPAWWCSTMLQTVVSKGLSTI</sequence>
<gene>
    <name evidence="5" type="ORF">PZH42_30780</name>
</gene>
<dbReference type="AlphaFoldDB" id="A0AAW6MEH6"/>
<dbReference type="Pfam" id="PF00331">
    <property type="entry name" value="Glyco_hydro_10"/>
    <property type="match status" value="1"/>
</dbReference>
<evidence type="ECO:0000256" key="2">
    <source>
        <dbReference type="ARBA" id="ARBA00023277"/>
    </source>
</evidence>
<feature type="non-terminal residue" evidence="5">
    <location>
        <position position="1"/>
    </location>
</feature>
<dbReference type="Proteomes" id="UP001221924">
    <property type="component" value="Unassembled WGS sequence"/>
</dbReference>
<dbReference type="EMBL" id="JARFID010001030">
    <property type="protein sequence ID" value="MDE8698315.1"/>
    <property type="molecule type" value="Genomic_DNA"/>
</dbReference>
<protein>
    <submittedName>
        <fullName evidence="5">Endo-1,4-beta-xylanase</fullName>
    </submittedName>
</protein>
<dbReference type="GO" id="GO:0000272">
    <property type="term" value="P:polysaccharide catabolic process"/>
    <property type="evidence" value="ECO:0007669"/>
    <property type="project" value="UniProtKB-KW"/>
</dbReference>
<dbReference type="InterPro" id="IPR017853">
    <property type="entry name" value="GH"/>
</dbReference>
<accession>A0AAW6MEH6</accession>
<feature type="non-terminal residue" evidence="5">
    <location>
        <position position="97"/>
    </location>
</feature>
<keyword evidence="1" id="KW-0378">Hydrolase</keyword>
<evidence type="ECO:0000256" key="3">
    <source>
        <dbReference type="ARBA" id="ARBA00023326"/>
    </source>
</evidence>